<dbReference type="Pfam" id="PF00501">
    <property type="entry name" value="AMP-binding"/>
    <property type="match status" value="1"/>
</dbReference>
<dbReference type="EMBL" id="JBHUFB010000013">
    <property type="protein sequence ID" value="MFD1814244.1"/>
    <property type="molecule type" value="Genomic_DNA"/>
</dbReference>
<dbReference type="Proteomes" id="UP001597286">
    <property type="component" value="Unassembled WGS sequence"/>
</dbReference>
<comment type="similarity">
    <text evidence="1">Belongs to the ATP-dependent AMP-binding enzyme family.</text>
</comment>
<dbReference type="PANTHER" id="PTHR43201">
    <property type="entry name" value="ACYL-COA SYNTHETASE"/>
    <property type="match status" value="1"/>
</dbReference>
<comment type="caution">
    <text evidence="6">The sequence shown here is derived from an EMBL/GenBank/DDBJ whole genome shotgun (WGS) entry which is preliminary data.</text>
</comment>
<sequence>MNLEQLTTRLRNEVTAAGILRQSGMFRHSPRALAAGARGVGQLGPFGGLPAYCAAVHSGVAIIDDRGELTFAEFARRTNKLANALRTELRGKTGRPSIGIQCRNHADALVTLCGAAATGARVVLLGSDFGPRQVAAVSEREKLDAIVYDAEFAEAAAAFDGPRWCAWYDGEQPDDALERLIASGDDAVPPRPTQAAALVILTSGTSGIPKGAPRGEPKTLMLTAGLLQRIPLRGNERVLLSAPVFHGWGLLVAVLVLMLGSTLVMHRRFDAARALDDLARLECSTFIAVPTMIRRVLALGDAVRSADLASLQIVASGGARLDPALVAQVQDVFGPVLHNLYGSTEAAYISIATPDDLAIAPDCAGRPPVGNTVRIADANGVALPAGTEGRILVRTPGQIEAYTDGTSRSGADGFLDTGDRGHLDSAGRLYVAGRSDSMVVSGGENVFPEELEIVLHAHPGIADAAVTPVEDAEFGQRLRAYVVRAEGVDIDEATVRAHVAAELPRSRMPRDIVFVETLARGSSGKVLRHTIEELRETHA</sequence>
<dbReference type="InterPro" id="IPR000873">
    <property type="entry name" value="AMP-dep_synth/lig_dom"/>
</dbReference>
<dbReference type="Gene3D" id="3.30.300.30">
    <property type="match status" value="1"/>
</dbReference>
<keyword evidence="3" id="KW-0812">Transmembrane</keyword>
<keyword evidence="2" id="KW-0436">Ligase</keyword>
<proteinExistence type="inferred from homology"/>
<dbReference type="CDD" id="cd04433">
    <property type="entry name" value="AFD_class_I"/>
    <property type="match status" value="1"/>
</dbReference>
<name>A0ABW4P8H5_9NOCA</name>
<feature type="domain" description="AMP-dependent synthetase/ligase" evidence="4">
    <location>
        <begin position="60"/>
        <end position="402"/>
    </location>
</feature>
<feature type="transmembrane region" description="Helical" evidence="3">
    <location>
        <begin position="245"/>
        <end position="265"/>
    </location>
</feature>
<dbReference type="SUPFAM" id="SSF56801">
    <property type="entry name" value="Acetyl-CoA synthetase-like"/>
    <property type="match status" value="1"/>
</dbReference>
<evidence type="ECO:0000259" key="4">
    <source>
        <dbReference type="Pfam" id="PF00501"/>
    </source>
</evidence>
<dbReference type="RefSeq" id="WP_378486721.1">
    <property type="nucleotide sequence ID" value="NZ_JBHUFB010000013.1"/>
</dbReference>
<evidence type="ECO:0000259" key="5">
    <source>
        <dbReference type="Pfam" id="PF13193"/>
    </source>
</evidence>
<keyword evidence="3" id="KW-1133">Transmembrane helix</keyword>
<reference evidence="7" key="1">
    <citation type="journal article" date="2019" name="Int. J. Syst. Evol. Microbiol.">
        <title>The Global Catalogue of Microorganisms (GCM) 10K type strain sequencing project: providing services to taxonomists for standard genome sequencing and annotation.</title>
        <authorList>
            <consortium name="The Broad Institute Genomics Platform"/>
            <consortium name="The Broad Institute Genome Sequencing Center for Infectious Disease"/>
            <person name="Wu L."/>
            <person name="Ma J."/>
        </authorList>
    </citation>
    <scope>NUCLEOTIDE SEQUENCE [LARGE SCALE GENOMIC DNA]</scope>
    <source>
        <strain evidence="7">DT72</strain>
    </source>
</reference>
<evidence type="ECO:0000256" key="3">
    <source>
        <dbReference type="SAM" id="Phobius"/>
    </source>
</evidence>
<feature type="domain" description="AMP-binding enzyme C-terminal" evidence="5">
    <location>
        <begin position="450"/>
        <end position="525"/>
    </location>
</feature>
<gene>
    <name evidence="6" type="ORF">ACFSJG_18660</name>
</gene>
<evidence type="ECO:0000313" key="7">
    <source>
        <dbReference type="Proteomes" id="UP001597286"/>
    </source>
</evidence>
<keyword evidence="7" id="KW-1185">Reference proteome</keyword>
<dbReference type="Pfam" id="PF13193">
    <property type="entry name" value="AMP-binding_C"/>
    <property type="match status" value="1"/>
</dbReference>
<organism evidence="6 7">
    <name type="scientific">Rhodococcus gannanensis</name>
    <dbReference type="NCBI Taxonomy" id="1960308"/>
    <lineage>
        <taxon>Bacteria</taxon>
        <taxon>Bacillati</taxon>
        <taxon>Actinomycetota</taxon>
        <taxon>Actinomycetes</taxon>
        <taxon>Mycobacteriales</taxon>
        <taxon>Nocardiaceae</taxon>
        <taxon>Rhodococcus</taxon>
    </lineage>
</organism>
<dbReference type="InterPro" id="IPR045851">
    <property type="entry name" value="AMP-bd_C_sf"/>
</dbReference>
<keyword evidence="3" id="KW-0472">Membrane</keyword>
<accession>A0ABW4P8H5</accession>
<evidence type="ECO:0000256" key="1">
    <source>
        <dbReference type="ARBA" id="ARBA00006432"/>
    </source>
</evidence>
<protein>
    <submittedName>
        <fullName evidence="6">AMP-binding protein</fullName>
    </submittedName>
</protein>
<dbReference type="InterPro" id="IPR020845">
    <property type="entry name" value="AMP-binding_CS"/>
</dbReference>
<dbReference type="InterPro" id="IPR042099">
    <property type="entry name" value="ANL_N_sf"/>
</dbReference>
<dbReference type="PROSITE" id="PS00455">
    <property type="entry name" value="AMP_BINDING"/>
    <property type="match status" value="1"/>
</dbReference>
<evidence type="ECO:0000256" key="2">
    <source>
        <dbReference type="ARBA" id="ARBA00022598"/>
    </source>
</evidence>
<dbReference type="InterPro" id="IPR025110">
    <property type="entry name" value="AMP-bd_C"/>
</dbReference>
<dbReference type="Gene3D" id="3.40.50.12780">
    <property type="entry name" value="N-terminal domain of ligase-like"/>
    <property type="match status" value="1"/>
</dbReference>
<dbReference type="PANTHER" id="PTHR43201:SF5">
    <property type="entry name" value="MEDIUM-CHAIN ACYL-COA LIGASE ACSF2, MITOCHONDRIAL"/>
    <property type="match status" value="1"/>
</dbReference>
<evidence type="ECO:0000313" key="6">
    <source>
        <dbReference type="EMBL" id="MFD1814244.1"/>
    </source>
</evidence>